<evidence type="ECO:0000259" key="1">
    <source>
        <dbReference type="PROSITE" id="PS51819"/>
    </source>
</evidence>
<keyword evidence="3" id="KW-0456">Lyase</keyword>
<protein>
    <submittedName>
        <fullName evidence="3">Catechol 2,3-dioxygenase-like lactoylglutathione lyase family enzyme</fullName>
    </submittedName>
    <submittedName>
        <fullName evidence="2">Glyoxalase</fullName>
    </submittedName>
</protein>
<evidence type="ECO:0000313" key="3">
    <source>
        <dbReference type="EMBL" id="NIH66663.1"/>
    </source>
</evidence>
<name>A0A846LES5_9ACTN</name>
<feature type="domain" description="VOC" evidence="1">
    <location>
        <begin position="8"/>
        <end position="124"/>
    </location>
</feature>
<keyword evidence="5" id="KW-1185">Reference proteome</keyword>
<keyword evidence="3" id="KW-0560">Oxidoreductase</keyword>
<reference evidence="2" key="4">
    <citation type="submission" date="2024-05" db="EMBL/GenBank/DDBJ databases">
        <authorList>
            <person name="Sun Q."/>
            <person name="Zhou Y."/>
        </authorList>
    </citation>
    <scope>NUCLEOTIDE SEQUENCE</scope>
    <source>
        <strain evidence="2">CGMCC 4.5581</strain>
    </source>
</reference>
<dbReference type="PANTHER" id="PTHR35908:SF1">
    <property type="entry name" value="CONSERVED PROTEIN"/>
    <property type="match status" value="1"/>
</dbReference>
<dbReference type="InterPro" id="IPR041581">
    <property type="entry name" value="Glyoxalase_6"/>
</dbReference>
<dbReference type="InterPro" id="IPR037523">
    <property type="entry name" value="VOC_core"/>
</dbReference>
<evidence type="ECO:0000313" key="5">
    <source>
        <dbReference type="Proteomes" id="UP000648663"/>
    </source>
</evidence>
<dbReference type="GO" id="GO:0016829">
    <property type="term" value="F:lyase activity"/>
    <property type="evidence" value="ECO:0007669"/>
    <property type="project" value="UniProtKB-KW"/>
</dbReference>
<sequence length="124" mass="13366">MPGRPRMTLTATVLDTPDPRGLARFYATLLGWPIGTDDPEWATLRPDGPGLSFQLEADHVPPVWPAGPGDPRMQAHLDIAVDDLDAAVEFARSLGATVAEFQPQADVRVLLDPAGHPFCLYLPG</sequence>
<dbReference type="EMBL" id="BMMI01000001">
    <property type="protein sequence ID" value="GGL48119.1"/>
    <property type="molecule type" value="Genomic_DNA"/>
</dbReference>
<dbReference type="Proteomes" id="UP000648663">
    <property type="component" value="Unassembled WGS sequence"/>
</dbReference>
<dbReference type="InterPro" id="IPR029068">
    <property type="entry name" value="Glyas_Bleomycin-R_OHBP_Dase"/>
</dbReference>
<keyword evidence="3" id="KW-0223">Dioxygenase</keyword>
<evidence type="ECO:0000313" key="4">
    <source>
        <dbReference type="Proteomes" id="UP000552836"/>
    </source>
</evidence>
<dbReference type="PANTHER" id="PTHR35908">
    <property type="entry name" value="HYPOTHETICAL FUSION PROTEIN"/>
    <property type="match status" value="1"/>
</dbReference>
<dbReference type="Pfam" id="PF18029">
    <property type="entry name" value="Glyoxalase_6"/>
    <property type="match status" value="1"/>
</dbReference>
<reference evidence="5" key="2">
    <citation type="journal article" date="2019" name="Int. J. Syst. Evol. Microbiol.">
        <title>The Global Catalogue of Microorganisms (GCM) 10K type strain sequencing project: providing services to taxonomists for standard genome sequencing and annotation.</title>
        <authorList>
            <consortium name="The Broad Institute Genomics Platform"/>
            <consortium name="The Broad Institute Genome Sequencing Center for Infectious Disease"/>
            <person name="Wu L."/>
            <person name="Ma J."/>
        </authorList>
    </citation>
    <scope>NUCLEOTIDE SEQUENCE [LARGE SCALE GENOMIC DNA]</scope>
    <source>
        <strain evidence="5">CGMCC 4.5581</strain>
    </source>
</reference>
<proteinExistence type="predicted"/>
<evidence type="ECO:0000313" key="2">
    <source>
        <dbReference type="EMBL" id="GGL48119.1"/>
    </source>
</evidence>
<dbReference type="GO" id="GO:0051213">
    <property type="term" value="F:dioxygenase activity"/>
    <property type="evidence" value="ECO:0007669"/>
    <property type="project" value="UniProtKB-KW"/>
</dbReference>
<organism evidence="3 4">
    <name type="scientific">Modestobacter marinus</name>
    <dbReference type="NCBI Taxonomy" id="477641"/>
    <lineage>
        <taxon>Bacteria</taxon>
        <taxon>Bacillati</taxon>
        <taxon>Actinomycetota</taxon>
        <taxon>Actinomycetes</taxon>
        <taxon>Geodermatophilales</taxon>
        <taxon>Geodermatophilaceae</taxon>
        <taxon>Modestobacter</taxon>
    </lineage>
</organism>
<dbReference type="Proteomes" id="UP000552836">
    <property type="component" value="Unassembled WGS sequence"/>
</dbReference>
<dbReference type="EMBL" id="JAAMPA010000001">
    <property type="protein sequence ID" value="NIH66663.1"/>
    <property type="molecule type" value="Genomic_DNA"/>
</dbReference>
<dbReference type="AlphaFoldDB" id="A0A846LES5"/>
<reference evidence="3 4" key="3">
    <citation type="submission" date="2020-02" db="EMBL/GenBank/DDBJ databases">
        <title>Sequencing the genomes of 1000 actinobacteria strains.</title>
        <authorList>
            <person name="Klenk H.-P."/>
        </authorList>
    </citation>
    <scope>NUCLEOTIDE SEQUENCE [LARGE SCALE GENOMIC DNA]</scope>
    <source>
        <strain evidence="3 4">DSM 45201</strain>
    </source>
</reference>
<dbReference type="RefSeq" id="WP_229681742.1">
    <property type="nucleotide sequence ID" value="NZ_BAABJU010000001.1"/>
</dbReference>
<gene>
    <name evidence="3" type="ORF">FB380_001109</name>
    <name evidence="2" type="ORF">GCM10011589_00780</name>
</gene>
<comment type="caution">
    <text evidence="3">The sequence shown here is derived from an EMBL/GenBank/DDBJ whole genome shotgun (WGS) entry which is preliminary data.</text>
</comment>
<accession>A0A846LES5</accession>
<reference evidence="2" key="1">
    <citation type="journal article" date="2014" name="Int. J. Syst. Evol. Microbiol.">
        <title>Complete genome of a new Firmicutes species belonging to the dominant human colonic microbiota ('Ruminococcus bicirculans') reveals two chromosomes and a selective capacity to utilize plant glucans.</title>
        <authorList>
            <consortium name="NISC Comparative Sequencing Program"/>
            <person name="Wegmann U."/>
            <person name="Louis P."/>
            <person name="Goesmann A."/>
            <person name="Henrissat B."/>
            <person name="Duncan S.H."/>
            <person name="Flint H.J."/>
        </authorList>
    </citation>
    <scope>NUCLEOTIDE SEQUENCE</scope>
    <source>
        <strain evidence="2">CGMCC 4.5581</strain>
    </source>
</reference>
<dbReference type="Gene3D" id="3.10.180.10">
    <property type="entry name" value="2,3-Dihydroxybiphenyl 1,2-Dioxygenase, domain 1"/>
    <property type="match status" value="1"/>
</dbReference>
<dbReference type="SUPFAM" id="SSF54593">
    <property type="entry name" value="Glyoxalase/Bleomycin resistance protein/Dihydroxybiphenyl dioxygenase"/>
    <property type="match status" value="1"/>
</dbReference>
<dbReference type="PROSITE" id="PS51819">
    <property type="entry name" value="VOC"/>
    <property type="match status" value="1"/>
</dbReference>